<sequence length="66" mass="7259">MRYPTGPGVEPDSSSQQMLATDSSAPVASRDRDEPETERNELRQPEERESDSGNGPSSYEGKALFK</sequence>
<feature type="compositionally biased region" description="Polar residues" evidence="1">
    <location>
        <begin position="12"/>
        <end position="26"/>
    </location>
</feature>
<gene>
    <name evidence="2" type="ORF">E6W36_15005</name>
</gene>
<organism evidence="2 3">
    <name type="scientific">Hankyongella ginsenosidimutans</name>
    <dbReference type="NCBI Taxonomy" id="1763828"/>
    <lineage>
        <taxon>Bacteria</taxon>
        <taxon>Pseudomonadati</taxon>
        <taxon>Pseudomonadota</taxon>
        <taxon>Alphaproteobacteria</taxon>
        <taxon>Sphingomonadales</taxon>
        <taxon>Sphingomonadaceae</taxon>
        <taxon>Hankyongella</taxon>
    </lineage>
</organism>
<accession>A0A4D7CCC4</accession>
<keyword evidence="3" id="KW-1185">Reference proteome</keyword>
<dbReference type="KEGG" id="hgn:E6W36_15005"/>
<feature type="compositionally biased region" description="Basic and acidic residues" evidence="1">
    <location>
        <begin position="29"/>
        <end position="51"/>
    </location>
</feature>
<proteinExistence type="predicted"/>
<name>A0A4D7CCC4_9SPHN</name>
<feature type="region of interest" description="Disordered" evidence="1">
    <location>
        <begin position="1"/>
        <end position="66"/>
    </location>
</feature>
<dbReference type="EMBL" id="CP039704">
    <property type="protein sequence ID" value="QCI80342.1"/>
    <property type="molecule type" value="Genomic_DNA"/>
</dbReference>
<evidence type="ECO:0000313" key="3">
    <source>
        <dbReference type="Proteomes" id="UP000298714"/>
    </source>
</evidence>
<dbReference type="AlphaFoldDB" id="A0A4D7CCC4"/>
<protein>
    <submittedName>
        <fullName evidence="2">Uncharacterized protein</fullName>
    </submittedName>
</protein>
<evidence type="ECO:0000313" key="2">
    <source>
        <dbReference type="EMBL" id="QCI80342.1"/>
    </source>
</evidence>
<reference evidence="3" key="1">
    <citation type="submission" date="2019-04" db="EMBL/GenBank/DDBJ databases">
        <title>Complete genome sequence of Sphingomonas sp. W1-2-3.</title>
        <authorList>
            <person name="Im W.T."/>
        </authorList>
    </citation>
    <scope>NUCLEOTIDE SEQUENCE [LARGE SCALE GENOMIC DNA]</scope>
    <source>
        <strain evidence="3">W1-2-3</strain>
    </source>
</reference>
<evidence type="ECO:0000256" key="1">
    <source>
        <dbReference type="SAM" id="MobiDB-lite"/>
    </source>
</evidence>
<dbReference type="Proteomes" id="UP000298714">
    <property type="component" value="Chromosome"/>
</dbReference>